<dbReference type="Proteomes" id="UP001165205">
    <property type="component" value="Unassembled WGS sequence"/>
</dbReference>
<dbReference type="AlphaFoldDB" id="A0AAN5BT33"/>
<evidence type="ECO:0000313" key="2">
    <source>
        <dbReference type="EMBL" id="GMG25287.1"/>
    </source>
</evidence>
<keyword evidence="1" id="KW-0812">Transmembrane</keyword>
<evidence type="ECO:0000313" key="3">
    <source>
        <dbReference type="Proteomes" id="UP001165205"/>
    </source>
</evidence>
<gene>
    <name evidence="2" type="ORF">Aory04_000235600</name>
</gene>
<reference evidence="2" key="1">
    <citation type="submission" date="2023-04" db="EMBL/GenBank/DDBJ databases">
        <title>Aspergillus oryzae NBRC 4228.</title>
        <authorList>
            <person name="Ichikawa N."/>
            <person name="Sato H."/>
            <person name="Tonouchi N."/>
        </authorList>
    </citation>
    <scope>NUCLEOTIDE SEQUENCE</scope>
    <source>
        <strain evidence="2">NBRC 4228</strain>
    </source>
</reference>
<evidence type="ECO:0000256" key="1">
    <source>
        <dbReference type="SAM" id="Phobius"/>
    </source>
</evidence>
<dbReference type="Gene3D" id="1.20.1250.20">
    <property type="entry name" value="MFS general substrate transporter like domains"/>
    <property type="match status" value="1"/>
</dbReference>
<feature type="transmembrane region" description="Helical" evidence="1">
    <location>
        <begin position="63"/>
        <end position="89"/>
    </location>
</feature>
<organism evidence="2 3">
    <name type="scientific">Aspergillus oryzae</name>
    <name type="common">Yellow koji mold</name>
    <dbReference type="NCBI Taxonomy" id="5062"/>
    <lineage>
        <taxon>Eukaryota</taxon>
        <taxon>Fungi</taxon>
        <taxon>Dikarya</taxon>
        <taxon>Ascomycota</taxon>
        <taxon>Pezizomycotina</taxon>
        <taxon>Eurotiomycetes</taxon>
        <taxon>Eurotiomycetidae</taxon>
        <taxon>Eurotiales</taxon>
        <taxon>Aspergillaceae</taxon>
        <taxon>Aspergillus</taxon>
        <taxon>Aspergillus subgen. Circumdati</taxon>
    </lineage>
</organism>
<proteinExistence type="predicted"/>
<feature type="transmembrane region" description="Helical" evidence="1">
    <location>
        <begin position="131"/>
        <end position="159"/>
    </location>
</feature>
<sequence length="161" mass="17904">MTLGSTLIVPQAMEWGISVNHSATSMNYGMLLQDYSRGTTFLIGPFIGPALAGYIGASSNWKVSFGILTVFYGISTILIFVFGYETYFVKGRQCQRNSRLQSILGIKNHNLPVGRTLGYWTKLLAIYIFKLPLLLTGIATMVNFCWPIGMLGFCSHLFIEI</sequence>
<comment type="caution">
    <text evidence="2">The sequence shown here is derived from an EMBL/GenBank/DDBJ whole genome shotgun (WGS) entry which is preliminary data.</text>
</comment>
<dbReference type="InterPro" id="IPR036259">
    <property type="entry name" value="MFS_trans_sf"/>
</dbReference>
<dbReference type="SUPFAM" id="SSF103473">
    <property type="entry name" value="MFS general substrate transporter"/>
    <property type="match status" value="1"/>
</dbReference>
<dbReference type="EMBL" id="BSYA01000017">
    <property type="protein sequence ID" value="GMG25287.1"/>
    <property type="molecule type" value="Genomic_DNA"/>
</dbReference>
<accession>A0AAN5BT33</accession>
<keyword evidence="1" id="KW-0472">Membrane</keyword>
<protein>
    <submittedName>
        <fullName evidence="2">Unnamed protein product</fullName>
    </submittedName>
</protein>
<keyword evidence="1" id="KW-1133">Transmembrane helix</keyword>
<feature type="transmembrane region" description="Helical" evidence="1">
    <location>
        <begin position="39"/>
        <end position="57"/>
    </location>
</feature>
<name>A0AAN5BT33_ASPOZ</name>